<protein>
    <recommendedName>
        <fullName evidence="5">DUF4352 domain-containing protein</fullName>
    </recommendedName>
</protein>
<dbReference type="PROSITE" id="PS51257">
    <property type="entry name" value="PROKAR_LIPOPROTEIN"/>
    <property type="match status" value="1"/>
</dbReference>
<proteinExistence type="predicted"/>
<organism evidence="3 4">
    <name type="scientific">Paenibacillus apis</name>
    <dbReference type="NCBI Taxonomy" id="1792174"/>
    <lineage>
        <taxon>Bacteria</taxon>
        <taxon>Bacillati</taxon>
        <taxon>Bacillota</taxon>
        <taxon>Bacilli</taxon>
        <taxon>Bacillales</taxon>
        <taxon>Paenibacillaceae</taxon>
        <taxon>Paenibacillus</taxon>
    </lineage>
</organism>
<evidence type="ECO:0008006" key="5">
    <source>
        <dbReference type="Google" id="ProtNLM"/>
    </source>
</evidence>
<name>A0A919Y8K5_9BACL</name>
<sequence>MTKPKPIMLMAALSAVLLLSACGNNSQAGTTVPGNQPESNATNQTQAGNNNTDSANNALTDPVDSNPENDKPSEEILIDIDQTPKPIENKGSFDFQVKQVPEGYRLQEMQWSSENNNTVNTFEEAIEHGQTGEDGFYISGDGQFMGFFYPEDMKGEAGKVTFVFVNEQGQELTWEQEITLN</sequence>
<dbReference type="EMBL" id="BORS01000017">
    <property type="protein sequence ID" value="GIO44325.1"/>
    <property type="molecule type" value="Genomic_DNA"/>
</dbReference>
<reference evidence="3" key="1">
    <citation type="submission" date="2021-03" db="EMBL/GenBank/DDBJ databases">
        <title>Antimicrobial resistance genes in bacteria isolated from Japanese honey, and their potential for conferring macrolide and lincosamide resistance in the American foulbrood pathogen Paenibacillus larvae.</title>
        <authorList>
            <person name="Okamoto M."/>
            <person name="Kumagai M."/>
            <person name="Kanamori H."/>
            <person name="Takamatsu D."/>
        </authorList>
    </citation>
    <scope>NUCLEOTIDE SEQUENCE</scope>
    <source>
        <strain evidence="3">J41TS4</strain>
    </source>
</reference>
<dbReference type="AlphaFoldDB" id="A0A919Y8K5"/>
<feature type="signal peptide" evidence="2">
    <location>
        <begin position="1"/>
        <end position="28"/>
    </location>
</feature>
<gene>
    <name evidence="3" type="ORF">J41TS4_40830</name>
</gene>
<evidence type="ECO:0000313" key="4">
    <source>
        <dbReference type="Proteomes" id="UP000678895"/>
    </source>
</evidence>
<accession>A0A919Y8K5</accession>
<comment type="caution">
    <text evidence="3">The sequence shown here is derived from an EMBL/GenBank/DDBJ whole genome shotgun (WGS) entry which is preliminary data.</text>
</comment>
<evidence type="ECO:0000313" key="3">
    <source>
        <dbReference type="EMBL" id="GIO44325.1"/>
    </source>
</evidence>
<evidence type="ECO:0000256" key="2">
    <source>
        <dbReference type="SAM" id="SignalP"/>
    </source>
</evidence>
<keyword evidence="2" id="KW-0732">Signal</keyword>
<dbReference type="RefSeq" id="WP_301630038.1">
    <property type="nucleotide sequence ID" value="NZ_BORS01000017.1"/>
</dbReference>
<feature type="compositionally biased region" description="Low complexity" evidence="1">
    <location>
        <begin position="40"/>
        <end position="52"/>
    </location>
</feature>
<keyword evidence="4" id="KW-1185">Reference proteome</keyword>
<feature type="compositionally biased region" description="Polar residues" evidence="1">
    <location>
        <begin position="28"/>
        <end position="39"/>
    </location>
</feature>
<feature type="chain" id="PRO_5037600528" description="DUF4352 domain-containing protein" evidence="2">
    <location>
        <begin position="29"/>
        <end position="181"/>
    </location>
</feature>
<evidence type="ECO:0000256" key="1">
    <source>
        <dbReference type="SAM" id="MobiDB-lite"/>
    </source>
</evidence>
<dbReference type="Proteomes" id="UP000678895">
    <property type="component" value="Unassembled WGS sequence"/>
</dbReference>
<feature type="region of interest" description="Disordered" evidence="1">
    <location>
        <begin position="28"/>
        <end position="72"/>
    </location>
</feature>